<evidence type="ECO:0000313" key="2">
    <source>
        <dbReference type="Proteomes" id="UP001056778"/>
    </source>
</evidence>
<sequence length="154" mass="15600">MPRRGRSAPAPRASPRSYSPSPAPTTLPARAPPSAPAPAPPMAAAPQQPSLFGQMAATAGGVAIGSAIGHTVGHAMTGMFSGGGSDQPAAAPAQAAAPAPVQQYAPQQGEGEQTGPCAWEMKQFLQCASNSSDISMCQGFNEALQQCKLRYNVV</sequence>
<evidence type="ECO:0000313" key="1">
    <source>
        <dbReference type="EMBL" id="KAI4455907.1"/>
    </source>
</evidence>
<accession>A0ACB9SL96</accession>
<protein>
    <submittedName>
        <fullName evidence="1">Coiled-coil-helix-coiled-coil-helix domain containing 2/nur77</fullName>
    </submittedName>
</protein>
<reference evidence="1" key="1">
    <citation type="submission" date="2022-04" db="EMBL/GenBank/DDBJ databases">
        <title>Chromosome-scale genome assembly of Holotrichia oblita Faldermann.</title>
        <authorList>
            <person name="Rongchong L."/>
        </authorList>
    </citation>
    <scope>NUCLEOTIDE SEQUENCE</scope>
    <source>
        <strain evidence="1">81SQS9</strain>
    </source>
</reference>
<dbReference type="Proteomes" id="UP001056778">
    <property type="component" value="Chromosome 8"/>
</dbReference>
<proteinExistence type="predicted"/>
<keyword evidence="2" id="KW-1185">Reference proteome</keyword>
<comment type="caution">
    <text evidence="1">The sequence shown here is derived from an EMBL/GenBank/DDBJ whole genome shotgun (WGS) entry which is preliminary data.</text>
</comment>
<name>A0ACB9SL96_HOLOL</name>
<dbReference type="EMBL" id="CM043022">
    <property type="protein sequence ID" value="KAI4455907.1"/>
    <property type="molecule type" value="Genomic_DNA"/>
</dbReference>
<organism evidence="1 2">
    <name type="scientific">Holotrichia oblita</name>
    <name type="common">Chafer beetle</name>
    <dbReference type="NCBI Taxonomy" id="644536"/>
    <lineage>
        <taxon>Eukaryota</taxon>
        <taxon>Metazoa</taxon>
        <taxon>Ecdysozoa</taxon>
        <taxon>Arthropoda</taxon>
        <taxon>Hexapoda</taxon>
        <taxon>Insecta</taxon>
        <taxon>Pterygota</taxon>
        <taxon>Neoptera</taxon>
        <taxon>Endopterygota</taxon>
        <taxon>Coleoptera</taxon>
        <taxon>Polyphaga</taxon>
        <taxon>Scarabaeiformia</taxon>
        <taxon>Scarabaeidae</taxon>
        <taxon>Melolonthinae</taxon>
        <taxon>Holotrichia</taxon>
    </lineage>
</organism>
<gene>
    <name evidence="1" type="ORF">MML48_8g00001580</name>
</gene>